<accession>A0A2N5EKY9</accession>
<keyword evidence="6" id="KW-1185">Reference proteome</keyword>
<sequence length="201" mass="22766">MFQPTFSPSPAYSPHNRRENISPAPTANIVLHNERVSLAIIIPSLLPGGHDVRIMGGLSGHISARDDAIFAVVQQMVAWIEHNLDERLSVEKISQKSGYSVWHFQRKFVQFTGLNVYEYVRIRRVISAAFALTRTRKKILEIAVENGFSCQTAFTRTLRKMTRLTPGQMRRQFTGHDQGLIHFIGALLHPANNREESASFL</sequence>
<organism evidence="5 6">
    <name type="scientific">Chimaeribacter arupi</name>
    <dbReference type="NCBI Taxonomy" id="2060066"/>
    <lineage>
        <taxon>Bacteria</taxon>
        <taxon>Pseudomonadati</taxon>
        <taxon>Pseudomonadota</taxon>
        <taxon>Gammaproteobacteria</taxon>
        <taxon>Enterobacterales</taxon>
        <taxon>Yersiniaceae</taxon>
        <taxon>Chimaeribacter</taxon>
    </lineage>
</organism>
<keyword evidence="1" id="KW-0805">Transcription regulation</keyword>
<dbReference type="PROSITE" id="PS01124">
    <property type="entry name" value="HTH_ARAC_FAMILY_2"/>
    <property type="match status" value="1"/>
</dbReference>
<dbReference type="InterPro" id="IPR009057">
    <property type="entry name" value="Homeodomain-like_sf"/>
</dbReference>
<dbReference type="PANTHER" id="PTHR47504:SF5">
    <property type="entry name" value="RIGHT ORIGIN-BINDING PROTEIN"/>
    <property type="match status" value="1"/>
</dbReference>
<name>A0A2N5EKY9_9GAMM</name>
<reference evidence="5 6" key="1">
    <citation type="submission" date="2017-12" db="EMBL/GenBank/DDBJ databases">
        <title>Characterization of six clinical isolates of Enterochimera gen. nov., a novel genus of the Yersiniaciae family and the three species Enterochimera arupensis sp. nov., Enterochimera coloradensis sp. nov, and Enterochimera californica sp. nov.</title>
        <authorList>
            <person name="Rossi A."/>
            <person name="Fisher M."/>
        </authorList>
    </citation>
    <scope>NUCLEOTIDE SEQUENCE [LARGE SCALE GENOMIC DNA]</scope>
    <source>
        <strain evidence="5 6">2016Iso1</strain>
    </source>
</reference>
<dbReference type="AlphaFoldDB" id="A0A2N5EKY9"/>
<gene>
    <name evidence="5" type="ORF">CYR34_14790</name>
</gene>
<evidence type="ECO:0000259" key="4">
    <source>
        <dbReference type="PROSITE" id="PS01124"/>
    </source>
</evidence>
<dbReference type="OrthoDB" id="6543860at2"/>
<dbReference type="InterPro" id="IPR050959">
    <property type="entry name" value="MarA-like"/>
</dbReference>
<proteinExistence type="predicted"/>
<dbReference type="GO" id="GO:0043565">
    <property type="term" value="F:sequence-specific DNA binding"/>
    <property type="evidence" value="ECO:0007669"/>
    <property type="project" value="InterPro"/>
</dbReference>
<dbReference type="RefSeq" id="WP_101835399.1">
    <property type="nucleotide sequence ID" value="NZ_PJZG01000048.1"/>
</dbReference>
<dbReference type="SUPFAM" id="SSF46689">
    <property type="entry name" value="Homeodomain-like"/>
    <property type="match status" value="2"/>
</dbReference>
<keyword evidence="3" id="KW-0804">Transcription</keyword>
<dbReference type="GO" id="GO:0003700">
    <property type="term" value="F:DNA-binding transcription factor activity"/>
    <property type="evidence" value="ECO:0007669"/>
    <property type="project" value="InterPro"/>
</dbReference>
<evidence type="ECO:0000313" key="6">
    <source>
        <dbReference type="Proteomes" id="UP000234626"/>
    </source>
</evidence>
<evidence type="ECO:0000313" key="5">
    <source>
        <dbReference type="EMBL" id="PLR47408.1"/>
    </source>
</evidence>
<evidence type="ECO:0000256" key="1">
    <source>
        <dbReference type="ARBA" id="ARBA00023015"/>
    </source>
</evidence>
<dbReference type="PANTHER" id="PTHR47504">
    <property type="entry name" value="RIGHT ORIGIN-BINDING PROTEIN"/>
    <property type="match status" value="1"/>
</dbReference>
<comment type="caution">
    <text evidence="5">The sequence shown here is derived from an EMBL/GenBank/DDBJ whole genome shotgun (WGS) entry which is preliminary data.</text>
</comment>
<keyword evidence="2" id="KW-0238">DNA-binding</keyword>
<evidence type="ECO:0000256" key="2">
    <source>
        <dbReference type="ARBA" id="ARBA00023125"/>
    </source>
</evidence>
<dbReference type="SMART" id="SM00342">
    <property type="entry name" value="HTH_ARAC"/>
    <property type="match status" value="1"/>
</dbReference>
<protein>
    <recommendedName>
        <fullName evidence="4">HTH araC/xylS-type domain-containing protein</fullName>
    </recommendedName>
</protein>
<dbReference type="Pfam" id="PF12833">
    <property type="entry name" value="HTH_18"/>
    <property type="match status" value="1"/>
</dbReference>
<feature type="domain" description="HTH araC/xylS-type" evidence="4">
    <location>
        <begin position="74"/>
        <end position="172"/>
    </location>
</feature>
<dbReference type="Gene3D" id="1.10.10.60">
    <property type="entry name" value="Homeodomain-like"/>
    <property type="match status" value="2"/>
</dbReference>
<dbReference type="InterPro" id="IPR018060">
    <property type="entry name" value="HTH_AraC"/>
</dbReference>
<dbReference type="Proteomes" id="UP000234626">
    <property type="component" value="Unassembled WGS sequence"/>
</dbReference>
<evidence type="ECO:0000256" key="3">
    <source>
        <dbReference type="ARBA" id="ARBA00023163"/>
    </source>
</evidence>
<dbReference type="EMBL" id="PJZK01000015">
    <property type="protein sequence ID" value="PLR47408.1"/>
    <property type="molecule type" value="Genomic_DNA"/>
</dbReference>